<comment type="caution">
    <text evidence="2">The sequence shown here is derived from an EMBL/GenBank/DDBJ whole genome shotgun (WGS) entry which is preliminary data.</text>
</comment>
<sequence length="377" mass="42933">MIDLSFSDEFGYTTAPTSVASSCNNEKFFYSAPTSPSRRIIKPRTTQDEDDDDGLCCSYSNLDEFEFETSRRFNGDLCCKKSQKDDHCDDNNDDDSFQTMAFADELFNDGKVLPLEPPPALKLPPRLIRSNGDSGSVVASAQSSTLTSPKSPALVLRMLPFSRHSLWNDDFDPFAVALEKVKDDKRGNSGSKAKNDLRRTRSLSPFRSEKHVGIPSKTKKQLPESHRCELQKEPLLLMKQESRRVDMISVETKEDESKRSGFWRRKKKKNKKENSIVKLLFGNGYVRKSSDPNKLEDQKESLEKPEFMMRKQPKFIADSVSSSESTKWYKDETRSDMSRMSLITKAICLIRNSSKFSSNIEKDKVSLRHIPYIVANG</sequence>
<proteinExistence type="predicted"/>
<name>A0ABU6QE45_9FABA</name>
<reference evidence="2 3" key="1">
    <citation type="journal article" date="2023" name="Plants (Basel)">
        <title>Bridging the Gap: Combining Genomics and Transcriptomics Approaches to Understand Stylosanthes scabra, an Orphan Legume from the Brazilian Caatinga.</title>
        <authorList>
            <person name="Ferreira-Neto J.R.C."/>
            <person name="da Silva M.D."/>
            <person name="Binneck E."/>
            <person name="de Melo N.F."/>
            <person name="da Silva R.H."/>
            <person name="de Melo A.L.T.M."/>
            <person name="Pandolfi V."/>
            <person name="Bustamante F.O."/>
            <person name="Brasileiro-Vidal A.C."/>
            <person name="Benko-Iseppon A.M."/>
        </authorList>
    </citation>
    <scope>NUCLEOTIDE SEQUENCE [LARGE SCALE GENOMIC DNA]</scope>
    <source>
        <tissue evidence="2">Leaves</tissue>
    </source>
</reference>
<protein>
    <submittedName>
        <fullName evidence="2">Uncharacterized protein</fullName>
    </submittedName>
</protein>
<dbReference type="EMBL" id="JASCZI010000183">
    <property type="protein sequence ID" value="MED6109797.1"/>
    <property type="molecule type" value="Genomic_DNA"/>
</dbReference>
<feature type="compositionally biased region" description="Basic and acidic residues" evidence="1">
    <location>
        <begin position="183"/>
        <end position="199"/>
    </location>
</feature>
<dbReference type="Proteomes" id="UP001341840">
    <property type="component" value="Unassembled WGS sequence"/>
</dbReference>
<evidence type="ECO:0000256" key="1">
    <source>
        <dbReference type="SAM" id="MobiDB-lite"/>
    </source>
</evidence>
<gene>
    <name evidence="2" type="ORF">PIB30_036912</name>
</gene>
<organism evidence="2 3">
    <name type="scientific">Stylosanthes scabra</name>
    <dbReference type="NCBI Taxonomy" id="79078"/>
    <lineage>
        <taxon>Eukaryota</taxon>
        <taxon>Viridiplantae</taxon>
        <taxon>Streptophyta</taxon>
        <taxon>Embryophyta</taxon>
        <taxon>Tracheophyta</taxon>
        <taxon>Spermatophyta</taxon>
        <taxon>Magnoliopsida</taxon>
        <taxon>eudicotyledons</taxon>
        <taxon>Gunneridae</taxon>
        <taxon>Pentapetalae</taxon>
        <taxon>rosids</taxon>
        <taxon>fabids</taxon>
        <taxon>Fabales</taxon>
        <taxon>Fabaceae</taxon>
        <taxon>Papilionoideae</taxon>
        <taxon>50 kb inversion clade</taxon>
        <taxon>dalbergioids sensu lato</taxon>
        <taxon>Dalbergieae</taxon>
        <taxon>Pterocarpus clade</taxon>
        <taxon>Stylosanthes</taxon>
    </lineage>
</organism>
<evidence type="ECO:0000313" key="2">
    <source>
        <dbReference type="EMBL" id="MED6109797.1"/>
    </source>
</evidence>
<keyword evidence="3" id="KW-1185">Reference proteome</keyword>
<accession>A0ABU6QE45</accession>
<evidence type="ECO:0000313" key="3">
    <source>
        <dbReference type="Proteomes" id="UP001341840"/>
    </source>
</evidence>
<feature type="region of interest" description="Disordered" evidence="1">
    <location>
        <begin position="183"/>
        <end position="225"/>
    </location>
</feature>